<accession>A0ABV0P887</accession>
<proteinExistence type="predicted"/>
<keyword evidence="3" id="KW-1185">Reference proteome</keyword>
<evidence type="ECO:0000256" key="1">
    <source>
        <dbReference type="SAM" id="MobiDB-lite"/>
    </source>
</evidence>
<organism evidence="2 3">
    <name type="scientific">Goodea atripinnis</name>
    <dbReference type="NCBI Taxonomy" id="208336"/>
    <lineage>
        <taxon>Eukaryota</taxon>
        <taxon>Metazoa</taxon>
        <taxon>Chordata</taxon>
        <taxon>Craniata</taxon>
        <taxon>Vertebrata</taxon>
        <taxon>Euteleostomi</taxon>
        <taxon>Actinopterygii</taxon>
        <taxon>Neopterygii</taxon>
        <taxon>Teleostei</taxon>
        <taxon>Neoteleostei</taxon>
        <taxon>Acanthomorphata</taxon>
        <taxon>Ovalentaria</taxon>
        <taxon>Atherinomorphae</taxon>
        <taxon>Cyprinodontiformes</taxon>
        <taxon>Goodeidae</taxon>
        <taxon>Goodea</taxon>
    </lineage>
</organism>
<sequence length="87" mass="9142">LTLLVTKPPVSPCHNQAGPLELLSAGPVMSLPSSPVSSQHLQCCSPTAPRITGSLRGKDLTPTESLRPPPSCPSRPLLESLSKNCFL</sequence>
<dbReference type="EMBL" id="JAHRIO010063595">
    <property type="protein sequence ID" value="MEQ2179673.1"/>
    <property type="molecule type" value="Genomic_DNA"/>
</dbReference>
<protein>
    <submittedName>
        <fullName evidence="2">Uncharacterized protein</fullName>
    </submittedName>
</protein>
<gene>
    <name evidence="2" type="ORF">GOODEAATRI_027554</name>
</gene>
<feature type="non-terminal residue" evidence="2">
    <location>
        <position position="1"/>
    </location>
</feature>
<evidence type="ECO:0000313" key="2">
    <source>
        <dbReference type="EMBL" id="MEQ2179673.1"/>
    </source>
</evidence>
<evidence type="ECO:0000313" key="3">
    <source>
        <dbReference type="Proteomes" id="UP001476798"/>
    </source>
</evidence>
<name>A0ABV0P887_9TELE</name>
<feature type="region of interest" description="Disordered" evidence="1">
    <location>
        <begin position="53"/>
        <end position="75"/>
    </location>
</feature>
<comment type="caution">
    <text evidence="2">The sequence shown here is derived from an EMBL/GenBank/DDBJ whole genome shotgun (WGS) entry which is preliminary data.</text>
</comment>
<dbReference type="Proteomes" id="UP001476798">
    <property type="component" value="Unassembled WGS sequence"/>
</dbReference>
<reference evidence="2 3" key="1">
    <citation type="submission" date="2021-06" db="EMBL/GenBank/DDBJ databases">
        <authorList>
            <person name="Palmer J.M."/>
        </authorList>
    </citation>
    <scope>NUCLEOTIDE SEQUENCE [LARGE SCALE GENOMIC DNA]</scope>
    <source>
        <strain evidence="2 3">GA_2019</strain>
        <tissue evidence="2">Muscle</tissue>
    </source>
</reference>